<feature type="transmembrane region" description="Helical" evidence="1">
    <location>
        <begin position="253"/>
        <end position="275"/>
    </location>
</feature>
<proteinExistence type="predicted"/>
<feature type="transmembrane region" description="Helical" evidence="1">
    <location>
        <begin position="227"/>
        <end position="247"/>
    </location>
</feature>
<feature type="transmembrane region" description="Helical" evidence="1">
    <location>
        <begin position="12"/>
        <end position="29"/>
    </location>
</feature>
<organism evidence="2 3">
    <name type="scientific">Pragia fontium DSM 5563 = ATCC 49100</name>
    <dbReference type="NCBI Taxonomy" id="1122977"/>
    <lineage>
        <taxon>Bacteria</taxon>
        <taxon>Pseudomonadati</taxon>
        <taxon>Pseudomonadota</taxon>
        <taxon>Gammaproteobacteria</taxon>
        <taxon>Enterobacterales</taxon>
        <taxon>Budviciaceae</taxon>
        <taxon>Pragia</taxon>
    </lineage>
</organism>
<protein>
    <recommendedName>
        <fullName evidence="4">DUF4153 domain-containing protein</fullName>
    </recommendedName>
</protein>
<feature type="transmembrane region" description="Helical" evidence="1">
    <location>
        <begin position="357"/>
        <end position="378"/>
    </location>
</feature>
<accession>A0AAJ5BG10</accession>
<feature type="transmembrane region" description="Helical" evidence="1">
    <location>
        <begin position="296"/>
        <end position="319"/>
    </location>
</feature>
<feature type="transmembrane region" description="Helical" evidence="1">
    <location>
        <begin position="325"/>
        <end position="345"/>
    </location>
</feature>
<feature type="transmembrane region" description="Helical" evidence="1">
    <location>
        <begin position="71"/>
        <end position="91"/>
    </location>
</feature>
<dbReference type="AlphaFoldDB" id="A0AAJ5BG10"/>
<evidence type="ECO:0000313" key="2">
    <source>
        <dbReference type="EMBL" id="SFC12020.1"/>
    </source>
</evidence>
<comment type="caution">
    <text evidence="2">The sequence shown here is derived from an EMBL/GenBank/DDBJ whole genome shotgun (WGS) entry which is preliminary data.</text>
</comment>
<keyword evidence="1" id="KW-0812">Transmembrane</keyword>
<sequence length="600" mass="67748">MVIDTLLPKLSRWAIVLVCLLQGILIYLFRGEQSDSWLVIHPAVVIYGQTLSFVLPTILAFSIVRITDSLLWRNLAICSIVALGLATWFHWNMAGLVSYSQKDRIAGSYYFCLGLILYLAMPWLQTRIKNKQWIGGYSCIYDYFWGNTLTLIFTLTMMGVFWGILRLGAELFGLVDIYFFQDLFFRNDFVMHTVNGFIIGIGILTCRMQIQLTKLARNVLSAIVKGFLPLLSGVALLFIITLPFIGLNTLSGAWSAAGLLTTVVFLLTLSVSVVYQSGLKEKPYPTPLRMIVNGSLLVLPAYALLAIYSVWLRIVQYGWTPFRVWGGLIVLMATAAACCYAFAVIRSHKSWLKPLGAINKSLLLAGLALLILVNTPLLDPYRISVNGQMARYTHGVIAADDLDLVMLRFDNGRRGEDALRRLQNAPDYHHNSQFKLRLENVMSKTHRWEAANEIHGSPEAVPEVTIQQIQQNVSLANGTSIPDESWWHAVLRNSQMDIHICLREEESCVVASLDLNTDGDEEYLLCHLPGILDISCYVFTLIADEWHNIGYTYFPPSHVTNERFAQALRAGEINVRQKEWGDLDIDGEKVHIYYPSLERQ</sequence>
<feature type="transmembrane region" description="Helical" evidence="1">
    <location>
        <begin position="106"/>
        <end position="124"/>
    </location>
</feature>
<feature type="transmembrane region" description="Helical" evidence="1">
    <location>
        <begin position="189"/>
        <end position="206"/>
    </location>
</feature>
<dbReference type="RefSeq" id="WP_074820380.1">
    <property type="nucleotide sequence ID" value="NZ_FOLW01000001.1"/>
</dbReference>
<feature type="transmembrane region" description="Helical" evidence="1">
    <location>
        <begin position="44"/>
        <end position="64"/>
    </location>
</feature>
<evidence type="ECO:0000256" key="1">
    <source>
        <dbReference type="SAM" id="Phobius"/>
    </source>
</evidence>
<evidence type="ECO:0000313" key="3">
    <source>
        <dbReference type="Proteomes" id="UP000226420"/>
    </source>
</evidence>
<evidence type="ECO:0008006" key="4">
    <source>
        <dbReference type="Google" id="ProtNLM"/>
    </source>
</evidence>
<feature type="transmembrane region" description="Helical" evidence="1">
    <location>
        <begin position="144"/>
        <end position="169"/>
    </location>
</feature>
<gene>
    <name evidence="2" type="ORF">SAMN02745723_101442</name>
</gene>
<keyword evidence="1" id="KW-1133">Transmembrane helix</keyword>
<reference evidence="2 3" key="1">
    <citation type="submission" date="2016-10" db="EMBL/GenBank/DDBJ databases">
        <authorList>
            <person name="Varghese N."/>
            <person name="Submissions S."/>
        </authorList>
    </citation>
    <scope>NUCLEOTIDE SEQUENCE [LARGE SCALE GENOMIC DNA]</scope>
    <source>
        <strain evidence="2 3">DSM 5563</strain>
    </source>
</reference>
<keyword evidence="1" id="KW-0472">Membrane</keyword>
<dbReference type="Proteomes" id="UP000226420">
    <property type="component" value="Unassembled WGS sequence"/>
</dbReference>
<name>A0AAJ5BG10_9GAMM</name>
<dbReference type="EMBL" id="FOLW01000001">
    <property type="protein sequence ID" value="SFC12020.1"/>
    <property type="molecule type" value="Genomic_DNA"/>
</dbReference>